<dbReference type="VEuPathDB" id="FungiDB:FOIG_16017"/>
<dbReference type="HOGENOM" id="CLU_3368548_0_0_1"/>
<reference evidence="2" key="2">
    <citation type="submission" date="2014-03" db="EMBL/GenBank/DDBJ databases">
        <title>The Genome Annotation of Fusarium oxysporum II5.</title>
        <authorList>
            <consortium name="The Broad Institute Genomics Platform"/>
            <person name="Ma L.-J."/>
            <person name="Corby-Kistler H."/>
            <person name="Broz K."/>
            <person name="Gale L.R."/>
            <person name="Jonkers W."/>
            <person name="O'Donnell K."/>
            <person name="Ploetz R."/>
            <person name="Steinberg C."/>
            <person name="Schwartz D.C."/>
            <person name="VanEtten H."/>
            <person name="Zhou S."/>
            <person name="Young S.K."/>
            <person name="Zeng Q."/>
            <person name="Gargeya S."/>
            <person name="Fitzgerald M."/>
            <person name="Abouelleil A."/>
            <person name="Alvarado L."/>
            <person name="Chapman S.B."/>
            <person name="Gainer-Dewar J."/>
            <person name="Goldberg J."/>
            <person name="Griggs A."/>
            <person name="Gujja S."/>
            <person name="Hansen M."/>
            <person name="Howarth C."/>
            <person name="Imamovic A."/>
            <person name="Ireland A."/>
            <person name="Larimer J."/>
            <person name="McCowan C."/>
            <person name="Murphy C."/>
            <person name="Pearson M."/>
            <person name="Poon T.W."/>
            <person name="Priest M."/>
            <person name="Roberts A."/>
            <person name="Saif S."/>
            <person name="Shea T."/>
            <person name="Sykes S."/>
            <person name="Wortman J."/>
            <person name="Nusbaum C."/>
            <person name="Birren B."/>
        </authorList>
    </citation>
    <scope>NUCLEOTIDE SEQUENCE</scope>
    <source>
        <strain evidence="2">54006</strain>
    </source>
</reference>
<dbReference type="EMBL" id="KK036137">
    <property type="protein sequence ID" value="EXL90722.1"/>
    <property type="molecule type" value="Genomic_DNA"/>
</dbReference>
<organism evidence="2">
    <name type="scientific">Fusarium odoratissimum (strain NRRL 54006)</name>
    <dbReference type="NCBI Taxonomy" id="1089451"/>
    <lineage>
        <taxon>Eukaryota</taxon>
        <taxon>Fungi</taxon>
        <taxon>Dikarya</taxon>
        <taxon>Ascomycota</taxon>
        <taxon>Pezizomycotina</taxon>
        <taxon>Sordariomycetes</taxon>
        <taxon>Hypocreomycetidae</taxon>
        <taxon>Hypocreales</taxon>
        <taxon>Nectriaceae</taxon>
        <taxon>Fusarium</taxon>
        <taxon>Fusarium oxysporum species complex</taxon>
        <taxon>Fusarium oxysporum f. sp. cubense (strain race 4)</taxon>
    </lineage>
</organism>
<evidence type="ECO:0000313" key="2">
    <source>
        <dbReference type="EMBL" id="EXL90722.1"/>
    </source>
</evidence>
<gene>
    <name evidence="2" type="ORF">FOIG_16017</name>
</gene>
<evidence type="ECO:0000256" key="1">
    <source>
        <dbReference type="SAM" id="MobiDB-lite"/>
    </source>
</evidence>
<dbReference type="GeneID" id="42041192"/>
<reference evidence="2" key="1">
    <citation type="submission" date="2011-11" db="EMBL/GenBank/DDBJ databases">
        <title>The Genome Sequence of Fusarium oxysporum II5.</title>
        <authorList>
            <consortium name="The Broad Institute Genome Sequencing Platform"/>
            <person name="Ma L.-J."/>
            <person name="Gale L.R."/>
            <person name="Schwartz D.C."/>
            <person name="Zhou S."/>
            <person name="Corby-Kistler H."/>
            <person name="Young S.K."/>
            <person name="Zeng Q."/>
            <person name="Gargeya S."/>
            <person name="Fitzgerald M."/>
            <person name="Haas B."/>
            <person name="Abouelleil A."/>
            <person name="Alvarado L."/>
            <person name="Arachchi H.M."/>
            <person name="Berlin A."/>
            <person name="Brown A."/>
            <person name="Chapman S.B."/>
            <person name="Chen Z."/>
            <person name="Dunbar C."/>
            <person name="Freedman E."/>
            <person name="Gearin G."/>
            <person name="Goldberg J."/>
            <person name="Griggs A."/>
            <person name="Gujja S."/>
            <person name="Heiman D."/>
            <person name="Howarth C."/>
            <person name="Larson L."/>
            <person name="Lui A."/>
            <person name="MacDonald P.J.P."/>
            <person name="Montmayeur A."/>
            <person name="Murphy C."/>
            <person name="Neiman D."/>
            <person name="Pearson M."/>
            <person name="Priest M."/>
            <person name="Roberts A."/>
            <person name="Saif S."/>
            <person name="Shea T."/>
            <person name="Shenoy N."/>
            <person name="Sisk P."/>
            <person name="Stolte C."/>
            <person name="Sykes S."/>
            <person name="Wortman J."/>
            <person name="Nusbaum C."/>
            <person name="Birren B."/>
        </authorList>
    </citation>
    <scope>NUCLEOTIDE SEQUENCE [LARGE SCALE GENOMIC DNA]</scope>
    <source>
        <strain evidence="2">54006</strain>
    </source>
</reference>
<name>X0IPD0_FUSO5</name>
<protein>
    <submittedName>
        <fullName evidence="2">Uncharacterized protein</fullName>
    </submittedName>
</protein>
<sequence length="35" mass="3946">MGRSRMCSTSTPRRQSRIMHEPSVSPLLISTLLDT</sequence>
<dbReference type="AlphaFoldDB" id="X0IPD0"/>
<feature type="compositionally biased region" description="Polar residues" evidence="1">
    <location>
        <begin position="1"/>
        <end position="13"/>
    </location>
</feature>
<accession>X0IPD0</accession>
<feature type="region of interest" description="Disordered" evidence="1">
    <location>
        <begin position="1"/>
        <end position="23"/>
    </location>
</feature>
<dbReference type="Proteomes" id="UP000030685">
    <property type="component" value="Unassembled WGS sequence"/>
</dbReference>
<dbReference type="RefSeq" id="XP_031052812.1">
    <property type="nucleotide sequence ID" value="XM_031217437.1"/>
</dbReference>
<proteinExistence type="predicted"/>